<keyword evidence="1" id="KW-1133">Transmembrane helix</keyword>
<dbReference type="Proteomes" id="UP000016934">
    <property type="component" value="Unassembled WGS sequence"/>
</dbReference>
<dbReference type="EMBL" id="KB445639">
    <property type="protein sequence ID" value="EMD67287.1"/>
    <property type="molecule type" value="Genomic_DNA"/>
</dbReference>
<keyword evidence="1" id="KW-0472">Membrane</keyword>
<protein>
    <submittedName>
        <fullName evidence="2">Uncharacterized protein</fullName>
    </submittedName>
</protein>
<keyword evidence="1" id="KW-0812">Transmembrane</keyword>
<evidence type="ECO:0000313" key="2">
    <source>
        <dbReference type="EMBL" id="EMD67287.1"/>
    </source>
</evidence>
<reference evidence="2 3" key="1">
    <citation type="journal article" date="2012" name="PLoS Pathog.">
        <title>Diverse lifestyles and strategies of plant pathogenesis encoded in the genomes of eighteen Dothideomycetes fungi.</title>
        <authorList>
            <person name="Ohm R.A."/>
            <person name="Feau N."/>
            <person name="Henrissat B."/>
            <person name="Schoch C.L."/>
            <person name="Horwitz B.A."/>
            <person name="Barry K.W."/>
            <person name="Condon B.J."/>
            <person name="Copeland A.C."/>
            <person name="Dhillon B."/>
            <person name="Glaser F."/>
            <person name="Hesse C.N."/>
            <person name="Kosti I."/>
            <person name="LaButti K."/>
            <person name="Lindquist E.A."/>
            <person name="Lucas S."/>
            <person name="Salamov A.A."/>
            <person name="Bradshaw R.E."/>
            <person name="Ciuffetti L."/>
            <person name="Hamelin R.C."/>
            <person name="Kema G.H.J."/>
            <person name="Lawrence C."/>
            <person name="Scott J.A."/>
            <person name="Spatafora J.W."/>
            <person name="Turgeon B.G."/>
            <person name="de Wit P.J.G.M."/>
            <person name="Zhong S."/>
            <person name="Goodwin S.B."/>
            <person name="Grigoriev I.V."/>
        </authorList>
    </citation>
    <scope>NUCLEOTIDE SEQUENCE [LARGE SCALE GENOMIC DNA]</scope>
    <source>
        <strain evidence="3">ND90Pr / ATCC 201652</strain>
    </source>
</reference>
<dbReference type="HOGENOM" id="CLU_2867519_0_0_1"/>
<evidence type="ECO:0000313" key="3">
    <source>
        <dbReference type="Proteomes" id="UP000016934"/>
    </source>
</evidence>
<proteinExistence type="predicted"/>
<dbReference type="KEGG" id="bsc:COCSADRAFT_288083"/>
<reference evidence="3" key="2">
    <citation type="journal article" date="2013" name="PLoS Genet.">
        <title>Comparative genome structure, secondary metabolite, and effector coding capacity across Cochliobolus pathogens.</title>
        <authorList>
            <person name="Condon B.J."/>
            <person name="Leng Y."/>
            <person name="Wu D."/>
            <person name="Bushley K.E."/>
            <person name="Ohm R.A."/>
            <person name="Otillar R."/>
            <person name="Martin J."/>
            <person name="Schackwitz W."/>
            <person name="Grimwood J."/>
            <person name="MohdZainudin N."/>
            <person name="Xue C."/>
            <person name="Wang R."/>
            <person name="Manning V.A."/>
            <person name="Dhillon B."/>
            <person name="Tu Z.J."/>
            <person name="Steffenson B.J."/>
            <person name="Salamov A."/>
            <person name="Sun H."/>
            <person name="Lowry S."/>
            <person name="LaButti K."/>
            <person name="Han J."/>
            <person name="Copeland A."/>
            <person name="Lindquist E."/>
            <person name="Barry K."/>
            <person name="Schmutz J."/>
            <person name="Baker S.E."/>
            <person name="Ciuffetti L.M."/>
            <person name="Grigoriev I.V."/>
            <person name="Zhong S."/>
            <person name="Turgeon B.G."/>
        </authorList>
    </citation>
    <scope>NUCLEOTIDE SEQUENCE [LARGE SCALE GENOMIC DNA]</scope>
    <source>
        <strain evidence="3">ND90Pr / ATCC 201652</strain>
    </source>
</reference>
<accession>M2TEW5</accession>
<dbReference type="AlphaFoldDB" id="M2TEW5"/>
<dbReference type="GeneID" id="19135918"/>
<name>M2TEW5_COCSN</name>
<organism evidence="2 3">
    <name type="scientific">Cochliobolus sativus (strain ND90Pr / ATCC 201652)</name>
    <name type="common">Common root rot and spot blotch fungus</name>
    <name type="synonym">Bipolaris sorokiniana</name>
    <dbReference type="NCBI Taxonomy" id="665912"/>
    <lineage>
        <taxon>Eukaryota</taxon>
        <taxon>Fungi</taxon>
        <taxon>Dikarya</taxon>
        <taxon>Ascomycota</taxon>
        <taxon>Pezizomycotina</taxon>
        <taxon>Dothideomycetes</taxon>
        <taxon>Pleosporomycetidae</taxon>
        <taxon>Pleosporales</taxon>
        <taxon>Pleosporineae</taxon>
        <taxon>Pleosporaceae</taxon>
        <taxon>Bipolaris</taxon>
    </lineage>
</organism>
<feature type="transmembrane region" description="Helical" evidence="1">
    <location>
        <begin position="20"/>
        <end position="41"/>
    </location>
</feature>
<evidence type="ECO:0000256" key="1">
    <source>
        <dbReference type="SAM" id="Phobius"/>
    </source>
</evidence>
<gene>
    <name evidence="2" type="ORF">COCSADRAFT_288083</name>
</gene>
<sequence>MKSMKMADEKVTLPLFQGSLLVWLGRLFVLAIMLIDPCFLLTHLRILYFLGVSESEIEREKVRH</sequence>
<keyword evidence="3" id="KW-1185">Reference proteome</keyword>
<dbReference type="RefSeq" id="XP_007696981.1">
    <property type="nucleotide sequence ID" value="XM_007698791.1"/>
</dbReference>